<organism evidence="3">
    <name type="scientific">Naegleria gruberi</name>
    <name type="common">Amoeba</name>
    <dbReference type="NCBI Taxonomy" id="5762"/>
    <lineage>
        <taxon>Eukaryota</taxon>
        <taxon>Discoba</taxon>
        <taxon>Heterolobosea</taxon>
        <taxon>Tetramitia</taxon>
        <taxon>Eutetramitia</taxon>
        <taxon>Vahlkampfiidae</taxon>
        <taxon>Naegleria</taxon>
    </lineage>
</organism>
<protein>
    <submittedName>
        <fullName evidence="2">Predicted protein</fullName>
    </submittedName>
</protein>
<keyword evidence="3" id="KW-1185">Reference proteome</keyword>
<accession>D2V7J5</accession>
<feature type="domain" description="DUF4116" evidence="1">
    <location>
        <begin position="88"/>
        <end position="133"/>
    </location>
</feature>
<evidence type="ECO:0000313" key="3">
    <source>
        <dbReference type="Proteomes" id="UP000006671"/>
    </source>
</evidence>
<dbReference type="GeneID" id="8861599"/>
<name>D2V7J5_NAEGR</name>
<dbReference type="AlphaFoldDB" id="D2V7J5"/>
<dbReference type="Proteomes" id="UP000006671">
    <property type="component" value="Unassembled WGS sequence"/>
</dbReference>
<dbReference type="KEGG" id="ngr:NAEGRDRAFT_64826"/>
<dbReference type="VEuPathDB" id="AmoebaDB:NAEGRDRAFT_64826"/>
<dbReference type="InParanoid" id="D2V7J5"/>
<dbReference type="InterPro" id="IPR025197">
    <property type="entry name" value="DUF4116"/>
</dbReference>
<dbReference type="EMBL" id="GG738855">
    <property type="protein sequence ID" value="EFC47262.1"/>
    <property type="molecule type" value="Genomic_DNA"/>
</dbReference>
<dbReference type="RefSeq" id="XP_002680006.1">
    <property type="nucleotide sequence ID" value="XM_002679960.1"/>
</dbReference>
<gene>
    <name evidence="2" type="ORF">NAEGRDRAFT_64826</name>
</gene>
<proteinExistence type="predicted"/>
<evidence type="ECO:0000313" key="2">
    <source>
        <dbReference type="EMBL" id="EFC47262.1"/>
    </source>
</evidence>
<evidence type="ECO:0000259" key="1">
    <source>
        <dbReference type="Pfam" id="PF13475"/>
    </source>
</evidence>
<feature type="domain" description="DUF4116" evidence="1">
    <location>
        <begin position="166"/>
        <end position="213"/>
    </location>
</feature>
<reference evidence="2 3" key="1">
    <citation type="journal article" date="2010" name="Cell">
        <title>The genome of Naegleria gruberi illuminates early eukaryotic versatility.</title>
        <authorList>
            <person name="Fritz-Laylin L.K."/>
            <person name="Prochnik S.E."/>
            <person name="Ginger M.L."/>
            <person name="Dacks J.B."/>
            <person name="Carpenter M.L."/>
            <person name="Field M.C."/>
            <person name="Kuo A."/>
            <person name="Paredez A."/>
            <person name="Chapman J."/>
            <person name="Pham J."/>
            <person name="Shu S."/>
            <person name="Neupane R."/>
            <person name="Cipriano M."/>
            <person name="Mancuso J."/>
            <person name="Tu H."/>
            <person name="Salamov A."/>
            <person name="Lindquist E."/>
            <person name="Shapiro H."/>
            <person name="Lucas S."/>
            <person name="Grigoriev I.V."/>
            <person name="Cande W.Z."/>
            <person name="Fulton C."/>
            <person name="Rokhsar D.S."/>
            <person name="Dawson S.C."/>
        </authorList>
    </citation>
    <scope>NUCLEOTIDE SEQUENCE [LARGE SCALE GENOMIC DNA]</scope>
    <source>
        <strain evidence="2 3">NEG-M</strain>
    </source>
</reference>
<dbReference type="Pfam" id="PF13475">
    <property type="entry name" value="DUF4116"/>
    <property type="match status" value="2"/>
</dbReference>
<sequence length="411" mass="46737">MENQIEPISLILSDSPSSTLLKQHFHSQTRSLLQRYNQNRKYLKQVKDSAGRCLEFFPGTIKSRELAIYGLSQCGSYLSKCSEVLRNDELVVSIAVRQDGLSLQFASDLLRSRREIVMQAVQQNGMALKYVEKKSEMLKEREIVMKAILTTPMVLMEFNEKDLISDREMALTLIRQNPTIFKFLNSQLKSERDIQLEILSLDGKYLEFFNEDMLLCSDRKLAFLAARNSKLAYPFIEKSLRDEIALEKGDLTFVEKVSRIQIGEYALLTSNQIPCQIESIEKDYSSSKCGPSFKINISGRALFAQLTINNSNPIHMTYFASVSNLSALVCPFVYRIKCQLIGISENETLLMNIISSDSNAKLSQFHKNLLPDSIINCLTDSNTILEIIQVMGEQKIVSITQNNITTLLSYQ</sequence>